<dbReference type="Pfam" id="PF00009">
    <property type="entry name" value="GTP_EFTU"/>
    <property type="match status" value="1"/>
</dbReference>
<dbReference type="Proteomes" id="UP000694392">
    <property type="component" value="Unplaced"/>
</dbReference>
<dbReference type="GeneTree" id="ENSGT00940000158170"/>
<dbReference type="Ensembl" id="ENSSPUT00000005758.1">
    <property type="protein sequence ID" value="ENSSPUP00000005422.1"/>
    <property type="gene ID" value="ENSSPUG00000004177.1"/>
</dbReference>
<dbReference type="AlphaFoldDB" id="A0A8D0GAV4"/>
<dbReference type="SUPFAM" id="SSF52540">
    <property type="entry name" value="P-loop containing nucleoside triphosphate hydrolases"/>
    <property type="match status" value="1"/>
</dbReference>
<dbReference type="GO" id="GO:0003746">
    <property type="term" value="F:translation elongation factor activity"/>
    <property type="evidence" value="ECO:0007669"/>
    <property type="project" value="TreeGrafter"/>
</dbReference>
<dbReference type="GO" id="GO:0001514">
    <property type="term" value="P:selenocysteine incorporation"/>
    <property type="evidence" value="ECO:0007669"/>
    <property type="project" value="TreeGrafter"/>
</dbReference>
<name>A0A8D0GAV4_SPHPU</name>
<dbReference type="PRINTS" id="PR00315">
    <property type="entry name" value="ELONGATNFCT"/>
</dbReference>
<dbReference type="InterPro" id="IPR050055">
    <property type="entry name" value="EF-Tu_GTPase"/>
</dbReference>
<reference evidence="2" key="1">
    <citation type="submission" date="2025-08" db="UniProtKB">
        <authorList>
            <consortium name="Ensembl"/>
        </authorList>
    </citation>
    <scope>IDENTIFICATION</scope>
</reference>
<dbReference type="InterPro" id="IPR027417">
    <property type="entry name" value="P-loop_NTPase"/>
</dbReference>
<evidence type="ECO:0000313" key="3">
    <source>
        <dbReference type="Proteomes" id="UP000694392"/>
    </source>
</evidence>
<dbReference type="GO" id="GO:0005525">
    <property type="term" value="F:GTP binding"/>
    <property type="evidence" value="ECO:0007669"/>
    <property type="project" value="InterPro"/>
</dbReference>
<dbReference type="InterPro" id="IPR000795">
    <property type="entry name" value="T_Tr_GTP-bd_dom"/>
</dbReference>
<dbReference type="GO" id="GO:0003924">
    <property type="term" value="F:GTPase activity"/>
    <property type="evidence" value="ECO:0007669"/>
    <property type="project" value="InterPro"/>
</dbReference>
<evidence type="ECO:0000313" key="2">
    <source>
        <dbReference type="Ensembl" id="ENSSPUP00000005422.1"/>
    </source>
</evidence>
<dbReference type="Gene3D" id="3.40.50.300">
    <property type="entry name" value="P-loop containing nucleotide triphosphate hydrolases"/>
    <property type="match status" value="1"/>
</dbReference>
<dbReference type="PANTHER" id="PTHR43721:SF11">
    <property type="entry name" value="SELENOCYSTEINE-SPECIFIC ELONGATION FACTOR"/>
    <property type="match status" value="1"/>
</dbReference>
<sequence>MSGLLLNVNVGVLGHIDSGKTALARALSTIGSTAAFDRAPQSRARGITLDLGFSCLCTELPPHLGPGPGQLQLTLVDCPGHASLIRTIIGVVHRFPSWNLNMMMRGLLKLPFKSLSEISSFYQSSVPHCYYLD</sequence>
<protein>
    <recommendedName>
        <fullName evidence="1">Tr-type G domain-containing protein</fullName>
    </recommendedName>
</protein>
<reference evidence="2" key="2">
    <citation type="submission" date="2025-09" db="UniProtKB">
        <authorList>
            <consortium name="Ensembl"/>
        </authorList>
    </citation>
    <scope>IDENTIFICATION</scope>
</reference>
<proteinExistence type="predicted"/>
<feature type="domain" description="Tr-type G" evidence="1">
    <location>
        <begin position="8"/>
        <end position="88"/>
    </location>
</feature>
<dbReference type="PANTHER" id="PTHR43721">
    <property type="entry name" value="ELONGATION FACTOR TU-RELATED"/>
    <property type="match status" value="1"/>
</dbReference>
<keyword evidence="3" id="KW-1185">Reference proteome</keyword>
<dbReference type="OMA" id="SMERGMT"/>
<evidence type="ECO:0000259" key="1">
    <source>
        <dbReference type="Pfam" id="PF00009"/>
    </source>
</evidence>
<organism evidence="2 3">
    <name type="scientific">Sphenodon punctatus</name>
    <name type="common">Tuatara</name>
    <name type="synonym">Hatteria punctata</name>
    <dbReference type="NCBI Taxonomy" id="8508"/>
    <lineage>
        <taxon>Eukaryota</taxon>
        <taxon>Metazoa</taxon>
        <taxon>Chordata</taxon>
        <taxon>Craniata</taxon>
        <taxon>Vertebrata</taxon>
        <taxon>Euteleostomi</taxon>
        <taxon>Lepidosauria</taxon>
        <taxon>Sphenodontia</taxon>
        <taxon>Sphenodontidae</taxon>
        <taxon>Sphenodon</taxon>
    </lineage>
</organism>
<accession>A0A8D0GAV4</accession>